<accession>A0AAF1B664</accession>
<name>A0AAF1B664_DAUCS</name>
<evidence type="ECO:0008006" key="3">
    <source>
        <dbReference type="Google" id="ProtNLM"/>
    </source>
</evidence>
<dbReference type="AlphaFoldDB" id="A0AAF1B664"/>
<dbReference type="SUPFAM" id="SSF52172">
    <property type="entry name" value="CheY-like"/>
    <property type="match status" value="1"/>
</dbReference>
<protein>
    <recommendedName>
        <fullName evidence="3">Response regulatory domain-containing protein</fullName>
    </recommendedName>
</protein>
<organism evidence="1 2">
    <name type="scientific">Daucus carota subsp. sativus</name>
    <name type="common">Carrot</name>
    <dbReference type="NCBI Taxonomy" id="79200"/>
    <lineage>
        <taxon>Eukaryota</taxon>
        <taxon>Viridiplantae</taxon>
        <taxon>Streptophyta</taxon>
        <taxon>Embryophyta</taxon>
        <taxon>Tracheophyta</taxon>
        <taxon>Spermatophyta</taxon>
        <taxon>Magnoliopsida</taxon>
        <taxon>eudicotyledons</taxon>
        <taxon>Gunneridae</taxon>
        <taxon>Pentapetalae</taxon>
        <taxon>asterids</taxon>
        <taxon>campanulids</taxon>
        <taxon>Apiales</taxon>
        <taxon>Apiaceae</taxon>
        <taxon>Apioideae</taxon>
        <taxon>Scandiceae</taxon>
        <taxon>Daucinae</taxon>
        <taxon>Daucus</taxon>
        <taxon>Daucus sect. Daucus</taxon>
    </lineage>
</organism>
<dbReference type="EMBL" id="CP093348">
    <property type="protein sequence ID" value="WOH04671.1"/>
    <property type="molecule type" value="Genomic_DNA"/>
</dbReference>
<keyword evidence="2" id="KW-1185">Reference proteome</keyword>
<dbReference type="Gene3D" id="3.40.50.2300">
    <property type="match status" value="1"/>
</dbReference>
<dbReference type="InterPro" id="IPR011006">
    <property type="entry name" value="CheY-like_superfamily"/>
</dbReference>
<proteinExistence type="predicted"/>
<evidence type="ECO:0000313" key="2">
    <source>
        <dbReference type="Proteomes" id="UP000077755"/>
    </source>
</evidence>
<sequence length="46" mass="5492">MDVHLPNMDGLQLLKCINKDYDIPVICKFLKYVSLSYKSWLYINVR</sequence>
<evidence type="ECO:0000313" key="1">
    <source>
        <dbReference type="EMBL" id="WOH04671.1"/>
    </source>
</evidence>
<reference evidence="1" key="1">
    <citation type="journal article" date="2016" name="Nat. Genet.">
        <title>A high-quality carrot genome assembly provides new insights into carotenoid accumulation and asterid genome evolution.</title>
        <authorList>
            <person name="Iorizzo M."/>
            <person name="Ellison S."/>
            <person name="Senalik D."/>
            <person name="Zeng P."/>
            <person name="Satapoomin P."/>
            <person name="Huang J."/>
            <person name="Bowman M."/>
            <person name="Iovene M."/>
            <person name="Sanseverino W."/>
            <person name="Cavagnaro P."/>
            <person name="Yildiz M."/>
            <person name="Macko-Podgorni A."/>
            <person name="Moranska E."/>
            <person name="Grzebelus E."/>
            <person name="Grzebelus D."/>
            <person name="Ashrafi H."/>
            <person name="Zheng Z."/>
            <person name="Cheng S."/>
            <person name="Spooner D."/>
            <person name="Van Deynze A."/>
            <person name="Simon P."/>
        </authorList>
    </citation>
    <scope>NUCLEOTIDE SEQUENCE</scope>
    <source>
        <tissue evidence="1">Leaf</tissue>
    </source>
</reference>
<gene>
    <name evidence="1" type="ORF">DCAR_0624082</name>
</gene>
<reference evidence="1" key="2">
    <citation type="submission" date="2022-03" db="EMBL/GenBank/DDBJ databases">
        <title>Draft title - Genomic analysis of global carrot germplasm unveils the trajectory of domestication and the origin of high carotenoid orange carrot.</title>
        <authorList>
            <person name="Iorizzo M."/>
            <person name="Ellison S."/>
            <person name="Senalik D."/>
            <person name="Macko-Podgorni A."/>
            <person name="Grzebelus D."/>
            <person name="Bostan H."/>
            <person name="Rolling W."/>
            <person name="Curaba J."/>
            <person name="Simon P."/>
        </authorList>
    </citation>
    <scope>NUCLEOTIDE SEQUENCE</scope>
    <source>
        <tissue evidence="1">Leaf</tissue>
    </source>
</reference>
<dbReference type="Proteomes" id="UP000077755">
    <property type="component" value="Chromosome 6"/>
</dbReference>